<feature type="transmembrane region" description="Helical" evidence="1">
    <location>
        <begin position="102"/>
        <end position="124"/>
    </location>
</feature>
<gene>
    <name evidence="2" type="ORF">BT62DRAFT_990149</name>
</gene>
<name>A0A9P7W696_9AGAR</name>
<keyword evidence="1" id="KW-0812">Transmembrane</keyword>
<evidence type="ECO:0000256" key="1">
    <source>
        <dbReference type="SAM" id="Phobius"/>
    </source>
</evidence>
<evidence type="ECO:0000313" key="2">
    <source>
        <dbReference type="EMBL" id="KAG7453250.1"/>
    </source>
</evidence>
<dbReference type="EMBL" id="MU250523">
    <property type="protein sequence ID" value="KAG7453250.1"/>
    <property type="molecule type" value="Genomic_DNA"/>
</dbReference>
<evidence type="ECO:0000313" key="3">
    <source>
        <dbReference type="Proteomes" id="UP000812287"/>
    </source>
</evidence>
<organism evidence="2 3">
    <name type="scientific">Guyanagaster necrorhizus</name>
    <dbReference type="NCBI Taxonomy" id="856835"/>
    <lineage>
        <taxon>Eukaryota</taxon>
        <taxon>Fungi</taxon>
        <taxon>Dikarya</taxon>
        <taxon>Basidiomycota</taxon>
        <taxon>Agaricomycotina</taxon>
        <taxon>Agaricomycetes</taxon>
        <taxon>Agaricomycetidae</taxon>
        <taxon>Agaricales</taxon>
        <taxon>Marasmiineae</taxon>
        <taxon>Physalacriaceae</taxon>
        <taxon>Guyanagaster</taxon>
    </lineage>
</organism>
<comment type="caution">
    <text evidence="2">The sequence shown here is derived from an EMBL/GenBank/DDBJ whole genome shotgun (WGS) entry which is preliminary data.</text>
</comment>
<feature type="transmembrane region" description="Helical" evidence="1">
    <location>
        <begin position="222"/>
        <end position="242"/>
    </location>
</feature>
<keyword evidence="3" id="KW-1185">Reference proteome</keyword>
<sequence>MSSDRVFINILESYLNEAPLGAFFHGIYTCTLAVTLWVIARKGKQMKARNAMVSIIVILYILATIYVAADWSSIKYTFIDNGETLNTELQALTTSSSHQWHIYHWLTGLTSGLATTIADAIMIWRCWVIWGGRYEFIALQTLLLFSQNVFGLLAILDNIHGPDYGPISGNGPIAAQEVEWTTIYLSLSLGTTLLCTVLIIYRIIMAGKSSDNIGAYHRIIEIVVESASLYAFSLIFWMVFILCNNNVSPYPQVIYVSITGFAPTLIVGRVASGQSRPNDSWKSSSVSMMQFGGHSALRAAEGTSSNSHEVSLGNGGLEREDSCHCDSAFGDSRHATVDLESN</sequence>
<dbReference type="RefSeq" id="XP_043046750.1">
    <property type="nucleotide sequence ID" value="XM_043190204.1"/>
</dbReference>
<feature type="transmembrane region" description="Helical" evidence="1">
    <location>
        <begin position="183"/>
        <end position="201"/>
    </location>
</feature>
<feature type="transmembrane region" description="Helical" evidence="1">
    <location>
        <begin position="20"/>
        <end position="39"/>
    </location>
</feature>
<dbReference type="OrthoDB" id="3265004at2759"/>
<reference evidence="2" key="1">
    <citation type="submission" date="2020-11" db="EMBL/GenBank/DDBJ databases">
        <title>Adaptations for nitrogen fixation in a non-lichenized fungal sporocarp promotes dispersal by wood-feeding termites.</title>
        <authorList>
            <consortium name="DOE Joint Genome Institute"/>
            <person name="Koch R.A."/>
            <person name="Yoon G."/>
            <person name="Arayal U."/>
            <person name="Lail K."/>
            <person name="Amirebrahimi M."/>
            <person name="Labutti K."/>
            <person name="Lipzen A."/>
            <person name="Riley R."/>
            <person name="Barry K."/>
            <person name="Henrissat B."/>
            <person name="Grigoriev I.V."/>
            <person name="Herr J.R."/>
            <person name="Aime M.C."/>
        </authorList>
    </citation>
    <scope>NUCLEOTIDE SEQUENCE</scope>
    <source>
        <strain evidence="2">MCA 3950</strain>
    </source>
</reference>
<dbReference type="AlphaFoldDB" id="A0A9P7W696"/>
<keyword evidence="1" id="KW-1133">Transmembrane helix</keyword>
<feature type="transmembrane region" description="Helical" evidence="1">
    <location>
        <begin position="51"/>
        <end position="69"/>
    </location>
</feature>
<dbReference type="Proteomes" id="UP000812287">
    <property type="component" value="Unassembled WGS sequence"/>
</dbReference>
<feature type="transmembrane region" description="Helical" evidence="1">
    <location>
        <begin position="136"/>
        <end position="156"/>
    </location>
</feature>
<protein>
    <submittedName>
        <fullName evidence="2">Uncharacterized protein</fullName>
    </submittedName>
</protein>
<keyword evidence="1" id="KW-0472">Membrane</keyword>
<proteinExistence type="predicted"/>
<accession>A0A9P7W696</accession>
<dbReference type="GeneID" id="66112501"/>
<feature type="transmembrane region" description="Helical" evidence="1">
    <location>
        <begin position="254"/>
        <end position="272"/>
    </location>
</feature>